<dbReference type="RefSeq" id="WP_311510246.1">
    <property type="nucleotide sequence ID" value="NZ_JAVREP010000001.1"/>
</dbReference>
<evidence type="ECO:0000256" key="1">
    <source>
        <dbReference type="SAM" id="Phobius"/>
    </source>
</evidence>
<keyword evidence="1" id="KW-0812">Transmembrane</keyword>
<name>A0ABU2M4A0_9ACTN</name>
<dbReference type="Proteomes" id="UP001183390">
    <property type="component" value="Unassembled WGS sequence"/>
</dbReference>
<protein>
    <submittedName>
        <fullName evidence="2">Uncharacterized protein</fullName>
    </submittedName>
</protein>
<accession>A0ABU2M4A0</accession>
<organism evidence="2 3">
    <name type="scientific">Nocardiopsis lambiniae</name>
    <dbReference type="NCBI Taxonomy" id="3075539"/>
    <lineage>
        <taxon>Bacteria</taxon>
        <taxon>Bacillati</taxon>
        <taxon>Actinomycetota</taxon>
        <taxon>Actinomycetes</taxon>
        <taxon>Streptosporangiales</taxon>
        <taxon>Nocardiopsidaceae</taxon>
        <taxon>Nocardiopsis</taxon>
    </lineage>
</organism>
<gene>
    <name evidence="2" type="ORF">RM479_03560</name>
</gene>
<comment type="caution">
    <text evidence="2">The sequence shown here is derived from an EMBL/GenBank/DDBJ whole genome shotgun (WGS) entry which is preliminary data.</text>
</comment>
<dbReference type="EMBL" id="JAVREP010000001">
    <property type="protein sequence ID" value="MDT0327481.1"/>
    <property type="molecule type" value="Genomic_DNA"/>
</dbReference>
<proteinExistence type="predicted"/>
<keyword evidence="3" id="KW-1185">Reference proteome</keyword>
<evidence type="ECO:0000313" key="3">
    <source>
        <dbReference type="Proteomes" id="UP001183390"/>
    </source>
</evidence>
<evidence type="ECO:0000313" key="2">
    <source>
        <dbReference type="EMBL" id="MDT0327481.1"/>
    </source>
</evidence>
<reference evidence="3" key="1">
    <citation type="submission" date="2023-07" db="EMBL/GenBank/DDBJ databases">
        <title>30 novel species of actinomycetes from the DSMZ collection.</title>
        <authorList>
            <person name="Nouioui I."/>
        </authorList>
    </citation>
    <scope>NUCLEOTIDE SEQUENCE [LARGE SCALE GENOMIC DNA]</scope>
    <source>
        <strain evidence="3">DSM 44743</strain>
    </source>
</reference>
<feature type="transmembrane region" description="Helical" evidence="1">
    <location>
        <begin position="16"/>
        <end position="33"/>
    </location>
</feature>
<sequence>MSEGETGSERTRLGPLPWLGLTLFGGLAAYVLWRNLPMMVLIVVLAFGCRPSYRDDFVDDTTYVPEVGGGEVDTAPVSGIKAPVEDFEAPVEDFEAPIVDDVPSG</sequence>
<keyword evidence="1" id="KW-0472">Membrane</keyword>
<keyword evidence="1" id="KW-1133">Transmembrane helix</keyword>